<dbReference type="AlphaFoldDB" id="A0A6V8STB1"/>
<dbReference type="Gene3D" id="3.30.1380.10">
    <property type="match status" value="1"/>
</dbReference>
<evidence type="ECO:0000259" key="1">
    <source>
        <dbReference type="Pfam" id="PF13539"/>
    </source>
</evidence>
<dbReference type="SUPFAM" id="SSF55166">
    <property type="entry name" value="Hedgehog/DD-peptidase"/>
    <property type="match status" value="1"/>
</dbReference>
<accession>A0A6V8STB1</accession>
<dbReference type="EMBL" id="BLZR01000001">
    <property type="protein sequence ID" value="GFP78153.1"/>
    <property type="molecule type" value="Genomic_DNA"/>
</dbReference>
<keyword evidence="3" id="KW-1185">Reference proteome</keyword>
<dbReference type="InterPro" id="IPR009045">
    <property type="entry name" value="Zn_M74/Hedgehog-like"/>
</dbReference>
<name>A0A6V8STB1_9CLOT</name>
<proteinExistence type="predicted"/>
<feature type="domain" description="Peptidase M15C" evidence="1">
    <location>
        <begin position="191"/>
        <end position="258"/>
    </location>
</feature>
<protein>
    <recommendedName>
        <fullName evidence="1">Peptidase M15C domain-containing protein</fullName>
    </recommendedName>
</protein>
<organism evidence="2 3">
    <name type="scientific">Clostridium fungisolvens</name>
    <dbReference type="NCBI Taxonomy" id="1604897"/>
    <lineage>
        <taxon>Bacteria</taxon>
        <taxon>Bacillati</taxon>
        <taxon>Bacillota</taxon>
        <taxon>Clostridia</taxon>
        <taxon>Eubacteriales</taxon>
        <taxon>Clostridiaceae</taxon>
        <taxon>Clostridium</taxon>
    </lineage>
</organism>
<evidence type="ECO:0000313" key="3">
    <source>
        <dbReference type="Proteomes" id="UP000580568"/>
    </source>
</evidence>
<dbReference type="Pfam" id="PF13539">
    <property type="entry name" value="Peptidase_M15_4"/>
    <property type="match status" value="1"/>
</dbReference>
<dbReference type="InterPro" id="IPR039561">
    <property type="entry name" value="Peptidase_M15C"/>
</dbReference>
<sequence length="301" mass="34838">MIFMKKRIILVILMVCLLFSYEARGKVKEVDYNITMKQDLLTLMMAYPSYITGVEKNNDNIYIVMKSGKKIIYDDKKQKTFEQKLANPDLQDMLEQIYPLESIDGVVADKFDPGRMRVYELLHDVYGHSKGEIEKNLKSVAGGMQFNGQNNAASSLNTVVKSLNELTKSNGKASSDIYPFNGTYNYRIIAGTGRLSPHAFGIAIDLNRDSRDYWQWASLEQGDKRIKGYTKEIPKIFEANNFIWGGKWRHFDILHYEYRPEILIKAKYFGNKDDKYDNWWGKVPTNDQSIKSFIDIIEKSL</sequence>
<reference evidence="2 3" key="1">
    <citation type="submission" date="2020-07" db="EMBL/GenBank/DDBJ databases">
        <title>A new beta-1,3-glucan-decomposing anaerobic bacterium isolated from anoxic soil subjected to biological soil disinfestation.</title>
        <authorList>
            <person name="Ueki A."/>
            <person name="Tonouchi A."/>
        </authorList>
    </citation>
    <scope>NUCLEOTIDE SEQUENCE [LARGE SCALE GENOMIC DNA]</scope>
    <source>
        <strain evidence="2 3">TW1</strain>
    </source>
</reference>
<dbReference type="GO" id="GO:0008233">
    <property type="term" value="F:peptidase activity"/>
    <property type="evidence" value="ECO:0007669"/>
    <property type="project" value="InterPro"/>
</dbReference>
<gene>
    <name evidence="2" type="ORF">bsdtw1_04347</name>
</gene>
<dbReference type="Proteomes" id="UP000580568">
    <property type="component" value="Unassembled WGS sequence"/>
</dbReference>
<comment type="caution">
    <text evidence="2">The sequence shown here is derived from an EMBL/GenBank/DDBJ whole genome shotgun (WGS) entry which is preliminary data.</text>
</comment>
<evidence type="ECO:0000313" key="2">
    <source>
        <dbReference type="EMBL" id="GFP78153.1"/>
    </source>
</evidence>